<dbReference type="InterPro" id="IPR044526">
    <property type="entry name" value="NAKR1-3"/>
</dbReference>
<dbReference type="AlphaFoldDB" id="A0A0D6QUA9"/>
<dbReference type="InterPro" id="IPR006121">
    <property type="entry name" value="HMA_dom"/>
</dbReference>
<dbReference type="CDD" id="cd00371">
    <property type="entry name" value="HMA"/>
    <property type="match status" value="1"/>
</dbReference>
<dbReference type="Pfam" id="PF00403">
    <property type="entry name" value="HMA"/>
    <property type="match status" value="1"/>
</dbReference>
<dbReference type="Gene3D" id="3.30.70.100">
    <property type="match status" value="1"/>
</dbReference>
<dbReference type="PANTHER" id="PTHR46119:SF15">
    <property type="entry name" value="PROTEIN SODIUM POTASSIUM ROOT DEFECTIVE 2"/>
    <property type="match status" value="1"/>
</dbReference>
<dbReference type="PANTHER" id="PTHR46119">
    <property type="entry name" value="OS08G0405700 PROTEIN"/>
    <property type="match status" value="1"/>
</dbReference>
<evidence type="ECO:0000313" key="3">
    <source>
        <dbReference type="EMBL" id="JAG95172.1"/>
    </source>
</evidence>
<feature type="compositionally biased region" description="Basic and acidic residues" evidence="1">
    <location>
        <begin position="56"/>
        <end position="68"/>
    </location>
</feature>
<dbReference type="PROSITE" id="PS50846">
    <property type="entry name" value="HMA_2"/>
    <property type="match status" value="1"/>
</dbReference>
<organism evidence="3">
    <name type="scientific">Araucaria cunninghamii</name>
    <name type="common">Hoop pine</name>
    <name type="synonym">Moreton Bay pine</name>
    <dbReference type="NCBI Taxonomy" id="56994"/>
    <lineage>
        <taxon>Eukaryota</taxon>
        <taxon>Viridiplantae</taxon>
        <taxon>Streptophyta</taxon>
        <taxon>Embryophyta</taxon>
        <taxon>Tracheophyta</taxon>
        <taxon>Spermatophyta</taxon>
        <taxon>Pinopsida</taxon>
        <taxon>Pinidae</taxon>
        <taxon>Conifers II</taxon>
        <taxon>Araucariales</taxon>
        <taxon>Araucariaceae</taxon>
        <taxon>Araucaria</taxon>
    </lineage>
</organism>
<evidence type="ECO:0000259" key="2">
    <source>
        <dbReference type="PROSITE" id="PS50846"/>
    </source>
</evidence>
<name>A0A0D6QUA9_ARACU</name>
<dbReference type="InterPro" id="IPR036163">
    <property type="entry name" value="HMA_dom_sf"/>
</dbReference>
<dbReference type="GO" id="GO:0046872">
    <property type="term" value="F:metal ion binding"/>
    <property type="evidence" value="ECO:0007669"/>
    <property type="project" value="InterPro"/>
</dbReference>
<accession>A0A0D6QUA9</accession>
<feature type="compositionally biased region" description="Basic and acidic residues" evidence="1">
    <location>
        <begin position="37"/>
        <end position="48"/>
    </location>
</feature>
<feature type="compositionally biased region" description="Basic and acidic residues" evidence="1">
    <location>
        <begin position="94"/>
        <end position="103"/>
    </location>
</feature>
<sequence length="233" mass="25612">MKAVDIFCASPSSTAICLSLDQRALARQGSRVLEQSRLLERQGSRDFEPSNLVLDPGRRSKSERPRKSSDHRRRSTSNNNHNHNSNSSNNVDQSPRESVEQKPRRTRHRSSAANTLSRFSCSAIDQSAIIPFQQPRASKPIKPPPIMDKDPASSSSSSSPAATEVVVLRVSLHCQGCAGKVKKHLTKMEGVTSFTIDLQKQKVTVVGNVTPVGVLESVSRVKNAEFWPSSKNN</sequence>
<proteinExistence type="predicted"/>
<evidence type="ECO:0000256" key="1">
    <source>
        <dbReference type="SAM" id="MobiDB-lite"/>
    </source>
</evidence>
<dbReference type="SUPFAM" id="SSF55008">
    <property type="entry name" value="HMA, heavy metal-associated domain"/>
    <property type="match status" value="1"/>
</dbReference>
<dbReference type="EMBL" id="GCKF01041333">
    <property type="protein sequence ID" value="JAG95172.1"/>
    <property type="molecule type" value="Transcribed_RNA"/>
</dbReference>
<feature type="compositionally biased region" description="Low complexity" evidence="1">
    <location>
        <begin position="76"/>
        <end position="90"/>
    </location>
</feature>
<feature type="region of interest" description="Disordered" evidence="1">
    <location>
        <begin position="36"/>
        <end position="117"/>
    </location>
</feature>
<reference evidence="3" key="1">
    <citation type="submission" date="2015-03" db="EMBL/GenBank/DDBJ databases">
        <title>A transcriptome of Araucaria cunninghamii, an australian fine timber species.</title>
        <authorList>
            <person name="Jing Yi C.J.Y."/>
            <person name="Yin San L.Y.S."/>
            <person name="Abdul Karim S.S."/>
            <person name="Wan Azmi N.N."/>
            <person name="Hercus R.R."/>
            <person name="Croft L.L."/>
        </authorList>
    </citation>
    <scope>NUCLEOTIDE SEQUENCE</scope>
    <source>
        <strain evidence="3">MI0301</strain>
        <tissue evidence="3">Leaf</tissue>
    </source>
</reference>
<feature type="region of interest" description="Disordered" evidence="1">
    <location>
        <begin position="130"/>
        <end position="160"/>
    </location>
</feature>
<protein>
    <recommendedName>
        <fullName evidence="2">HMA domain-containing protein</fullName>
    </recommendedName>
</protein>
<feature type="domain" description="HMA" evidence="2">
    <location>
        <begin position="163"/>
        <end position="229"/>
    </location>
</feature>